<organism evidence="6">
    <name type="scientific">hydrothermal vent metagenome</name>
    <dbReference type="NCBI Taxonomy" id="652676"/>
    <lineage>
        <taxon>unclassified sequences</taxon>
        <taxon>metagenomes</taxon>
        <taxon>ecological metagenomes</taxon>
    </lineage>
</organism>
<protein>
    <submittedName>
        <fullName evidence="6">Asparagine synthetase [glutamine-hydrolyzing]</fullName>
        <ecNumber evidence="6">6.3.5.4</ecNumber>
    </submittedName>
</protein>
<dbReference type="PIRSF" id="PIRSF001589">
    <property type="entry name" value="Asn_synthetase_glu-h"/>
    <property type="match status" value="1"/>
</dbReference>
<dbReference type="PANTHER" id="PTHR43284">
    <property type="entry name" value="ASPARAGINE SYNTHETASE (GLUTAMINE-HYDROLYZING)"/>
    <property type="match status" value="1"/>
</dbReference>
<dbReference type="Pfam" id="PF00733">
    <property type="entry name" value="Asn_synthase"/>
    <property type="match status" value="1"/>
</dbReference>
<accession>A0A1W1BCB6</accession>
<reference evidence="6" key="1">
    <citation type="submission" date="2016-10" db="EMBL/GenBank/DDBJ databases">
        <authorList>
            <person name="de Groot N.N."/>
        </authorList>
    </citation>
    <scope>NUCLEOTIDE SEQUENCE</scope>
</reference>
<feature type="domain" description="Glutamine amidotransferase type-2" evidence="5">
    <location>
        <begin position="2"/>
        <end position="201"/>
    </location>
</feature>
<dbReference type="InterPro" id="IPR017932">
    <property type="entry name" value="GATase_2_dom"/>
</dbReference>
<keyword evidence="3" id="KW-0067">ATP-binding</keyword>
<dbReference type="InterPro" id="IPR029055">
    <property type="entry name" value="Ntn_hydrolases_N"/>
</dbReference>
<dbReference type="GO" id="GO:0004066">
    <property type="term" value="F:asparagine synthase (glutamine-hydrolyzing) activity"/>
    <property type="evidence" value="ECO:0007669"/>
    <property type="project" value="UniProtKB-EC"/>
</dbReference>
<dbReference type="GO" id="GO:0005524">
    <property type="term" value="F:ATP binding"/>
    <property type="evidence" value="ECO:0007669"/>
    <property type="project" value="UniProtKB-KW"/>
</dbReference>
<dbReference type="EMBL" id="FPHB01000013">
    <property type="protein sequence ID" value="SFV51152.1"/>
    <property type="molecule type" value="Genomic_DNA"/>
</dbReference>
<dbReference type="NCBIfam" id="TIGR01536">
    <property type="entry name" value="asn_synth_AEB"/>
    <property type="match status" value="1"/>
</dbReference>
<dbReference type="AlphaFoldDB" id="A0A1W1BCB6"/>
<evidence type="ECO:0000256" key="4">
    <source>
        <dbReference type="ARBA" id="ARBA00022962"/>
    </source>
</evidence>
<dbReference type="SUPFAM" id="SSF52402">
    <property type="entry name" value="Adenine nucleotide alpha hydrolases-like"/>
    <property type="match status" value="1"/>
</dbReference>
<evidence type="ECO:0000256" key="3">
    <source>
        <dbReference type="ARBA" id="ARBA00022840"/>
    </source>
</evidence>
<comment type="similarity">
    <text evidence="1">Belongs to the asparagine synthetase family.</text>
</comment>
<dbReference type="Gene3D" id="3.40.50.620">
    <property type="entry name" value="HUPs"/>
    <property type="match status" value="1"/>
</dbReference>
<keyword evidence="4" id="KW-0315">Glutamine amidotransferase</keyword>
<dbReference type="Pfam" id="PF13537">
    <property type="entry name" value="GATase_7"/>
    <property type="match status" value="1"/>
</dbReference>
<dbReference type="SUPFAM" id="SSF56235">
    <property type="entry name" value="N-terminal nucleophile aminohydrolases (Ntn hydrolases)"/>
    <property type="match status" value="1"/>
</dbReference>
<dbReference type="PROSITE" id="PS51278">
    <property type="entry name" value="GATASE_TYPE_2"/>
    <property type="match status" value="1"/>
</dbReference>
<dbReference type="InterPro" id="IPR001962">
    <property type="entry name" value="Asn_synthase"/>
</dbReference>
<dbReference type="InterPro" id="IPR014729">
    <property type="entry name" value="Rossmann-like_a/b/a_fold"/>
</dbReference>
<evidence type="ECO:0000256" key="2">
    <source>
        <dbReference type="ARBA" id="ARBA00022741"/>
    </source>
</evidence>
<dbReference type="EC" id="6.3.5.4" evidence="6"/>
<dbReference type="InterPro" id="IPR051786">
    <property type="entry name" value="ASN_synthetase/amidase"/>
</dbReference>
<evidence type="ECO:0000313" key="6">
    <source>
        <dbReference type="EMBL" id="SFV51152.1"/>
    </source>
</evidence>
<gene>
    <name evidence="6" type="ORF">MNB_SM-7-138</name>
</gene>
<proteinExistence type="inferred from homology"/>
<dbReference type="Gene3D" id="3.60.20.10">
    <property type="entry name" value="Glutamine Phosphoribosylpyrophosphate, subunit 1, domain 1"/>
    <property type="match status" value="1"/>
</dbReference>
<dbReference type="InterPro" id="IPR033738">
    <property type="entry name" value="AsnB_N"/>
</dbReference>
<dbReference type="GO" id="GO:0006529">
    <property type="term" value="P:asparagine biosynthetic process"/>
    <property type="evidence" value="ECO:0007669"/>
    <property type="project" value="InterPro"/>
</dbReference>
<sequence length="601" mass="70384">MCAIFGIIGEYESKKAKDALALLAHRGPDACGIEEKDDLFFAHQRLAIVDTHHRANQPFRFGDILVSFNGEIYNYQKLRADLDFAFKTNSDVEVVLALYLRYGEEFVHYLRGMFAIAIYDNGKLLLYRDRLGKKPLFFTQTKDAFIFASELKAIKPFLDSVKMSEDAMLSYLSYLAPTSPLTFYEGVFKLAPSEYLIYENGTLSIKRYFDLLKNKPNLITDEDEAIKKLEAKLQESIKLRLSTSDVPIATLLSGGIDSATINYYAKTNGYDLVSYSLGFEEYKKYDELEAAKESAKLLGIKNKEVIATKKRFIDSFDAVFEALDEPLNDPAAIPLYILMEEIKKDGYKVVLSGEGSDELFLGYRQYFEYIELEKAKELYHANWLKKYFRSNFSMNREWEWYKRAFEKEVIFRCSSEKFTDMQKNILLRRNIRDGESMHYIQSYRDRFEASDHSDESIWFSYMDLHHFQSEHFLAKLDRISMAHSIESRTPFLDHEFASLVFSIDPKLRYKDGITKSLLKKIMTNRLDEKIIQRKKKGFSNPYMEYLIESGRIHIIEEVNEQTGMFKKDILKRYLETAKKGTFKQHIWGLYNLSWWIKRELL</sequence>
<dbReference type="PANTHER" id="PTHR43284:SF1">
    <property type="entry name" value="ASPARAGINE SYNTHETASE"/>
    <property type="match status" value="1"/>
</dbReference>
<dbReference type="InterPro" id="IPR006426">
    <property type="entry name" value="Asn_synth_AEB"/>
</dbReference>
<keyword evidence="6" id="KW-0436">Ligase</keyword>
<dbReference type="CDD" id="cd00712">
    <property type="entry name" value="AsnB"/>
    <property type="match status" value="1"/>
</dbReference>
<keyword evidence="2" id="KW-0547">Nucleotide-binding</keyword>
<evidence type="ECO:0000259" key="5">
    <source>
        <dbReference type="PROSITE" id="PS51278"/>
    </source>
</evidence>
<name>A0A1W1BCB6_9ZZZZ</name>
<dbReference type="CDD" id="cd01991">
    <property type="entry name" value="Asn_synthase_B_C"/>
    <property type="match status" value="1"/>
</dbReference>
<evidence type="ECO:0000256" key="1">
    <source>
        <dbReference type="ARBA" id="ARBA00005752"/>
    </source>
</evidence>